<keyword evidence="4" id="KW-1185">Reference proteome</keyword>
<gene>
    <name evidence="3" type="ORF">IFR04_010562</name>
</gene>
<organism evidence="3 4">
    <name type="scientific">Cadophora malorum</name>
    <dbReference type="NCBI Taxonomy" id="108018"/>
    <lineage>
        <taxon>Eukaryota</taxon>
        <taxon>Fungi</taxon>
        <taxon>Dikarya</taxon>
        <taxon>Ascomycota</taxon>
        <taxon>Pezizomycotina</taxon>
        <taxon>Leotiomycetes</taxon>
        <taxon>Helotiales</taxon>
        <taxon>Ploettnerulaceae</taxon>
        <taxon>Cadophora</taxon>
    </lineage>
</organism>
<evidence type="ECO:0000313" key="4">
    <source>
        <dbReference type="Proteomes" id="UP000664132"/>
    </source>
</evidence>
<feature type="region of interest" description="Disordered" evidence="1">
    <location>
        <begin position="13"/>
        <end position="36"/>
    </location>
</feature>
<reference evidence="3" key="1">
    <citation type="submission" date="2021-02" db="EMBL/GenBank/DDBJ databases">
        <title>Genome sequence Cadophora malorum strain M34.</title>
        <authorList>
            <person name="Stefanovic E."/>
            <person name="Vu D."/>
            <person name="Scully C."/>
            <person name="Dijksterhuis J."/>
            <person name="Roader J."/>
            <person name="Houbraken J."/>
        </authorList>
    </citation>
    <scope>NUCLEOTIDE SEQUENCE</scope>
    <source>
        <strain evidence="3">M34</strain>
    </source>
</reference>
<keyword evidence="2" id="KW-1133">Transmembrane helix</keyword>
<protein>
    <submittedName>
        <fullName evidence="3">Uncharacterized protein</fullName>
    </submittedName>
</protein>
<proteinExistence type="predicted"/>
<dbReference type="Proteomes" id="UP000664132">
    <property type="component" value="Unassembled WGS sequence"/>
</dbReference>
<evidence type="ECO:0000256" key="1">
    <source>
        <dbReference type="SAM" id="MobiDB-lite"/>
    </source>
</evidence>
<feature type="transmembrane region" description="Helical" evidence="2">
    <location>
        <begin position="179"/>
        <end position="196"/>
    </location>
</feature>
<keyword evidence="2" id="KW-0472">Membrane</keyword>
<sequence>MANALETAKRAIRPLMAQRVSNPASPPTPSPSASPLQYQEFQLSRLRELSQLLSYLHADEPTDSNTKATHHNILEVSEAHIPIKSARNVHFKIRFNASDPGMSTMGATGFMSVYEKYLPIGITPFILPLMLTIGFGFLSLSMDVEMGWNECVVQWIFICISGLGFPDDEIGLQGGEVNIWRWLVVAAIVVVACEVGRMRIRNC</sequence>
<dbReference type="AlphaFoldDB" id="A0A8H7TB61"/>
<evidence type="ECO:0000313" key="3">
    <source>
        <dbReference type="EMBL" id="KAG4416281.1"/>
    </source>
</evidence>
<comment type="caution">
    <text evidence="3">The sequence shown here is derived from an EMBL/GenBank/DDBJ whole genome shotgun (WGS) entry which is preliminary data.</text>
</comment>
<keyword evidence="2" id="KW-0812">Transmembrane</keyword>
<evidence type="ECO:0000256" key="2">
    <source>
        <dbReference type="SAM" id="Phobius"/>
    </source>
</evidence>
<dbReference type="EMBL" id="JAFJYH010000191">
    <property type="protein sequence ID" value="KAG4416281.1"/>
    <property type="molecule type" value="Genomic_DNA"/>
</dbReference>
<name>A0A8H7TB61_9HELO</name>
<feature type="transmembrane region" description="Helical" evidence="2">
    <location>
        <begin position="117"/>
        <end position="138"/>
    </location>
</feature>
<accession>A0A8H7TB61</accession>